<keyword evidence="6" id="KW-1185">Reference proteome</keyword>
<dbReference type="InterPro" id="IPR011004">
    <property type="entry name" value="Trimer_LpxA-like_sf"/>
</dbReference>
<dbReference type="GO" id="GO:0016746">
    <property type="term" value="F:acyltransferase activity"/>
    <property type="evidence" value="ECO:0007669"/>
    <property type="project" value="UniProtKB-KW"/>
</dbReference>
<dbReference type="Proteomes" id="UP000195814">
    <property type="component" value="Chromosome"/>
</dbReference>
<dbReference type="SUPFAM" id="SSF51161">
    <property type="entry name" value="Trimeric LpxA-like enzymes"/>
    <property type="match status" value="1"/>
</dbReference>
<accession>A0A1Y0LKB6</accession>
<dbReference type="CDD" id="cd03354">
    <property type="entry name" value="LbH_SAT"/>
    <property type="match status" value="1"/>
</dbReference>
<name>A0A1Y0LKB6_TATCI</name>
<evidence type="ECO:0000313" key="5">
    <source>
        <dbReference type="EMBL" id="ARU98534.1"/>
    </source>
</evidence>
<dbReference type="RefSeq" id="WP_087488857.1">
    <property type="nucleotide sequence ID" value="NZ_CP015579.1"/>
</dbReference>
<keyword evidence="2 4" id="KW-0808">Transferase</keyword>
<keyword evidence="1" id="KW-0028">Amino-acid biosynthesis</keyword>
<dbReference type="InterPro" id="IPR042122">
    <property type="entry name" value="Ser_AcTrfase_N_sf"/>
</dbReference>
<dbReference type="Gene3D" id="2.160.10.10">
    <property type="entry name" value="Hexapeptide repeat proteins"/>
    <property type="match status" value="1"/>
</dbReference>
<dbReference type="EMBL" id="CP015581">
    <property type="protein sequence ID" value="ARU98534.1"/>
    <property type="molecule type" value="Genomic_DNA"/>
</dbReference>
<dbReference type="AlphaFoldDB" id="A0A1Y0LKB6"/>
<keyword evidence="3" id="KW-0012">Acyltransferase</keyword>
<reference evidence="6 7" key="1">
    <citation type="submission" date="2016-05" db="EMBL/GenBank/DDBJ databases">
        <title>Complete genome sequence of two 2,5-diketo-D-glunonic acid producing strain Tatumella citrea.</title>
        <authorList>
            <person name="Duan C."/>
            <person name="Yang J."/>
            <person name="Yang S."/>
        </authorList>
    </citation>
    <scope>NUCLEOTIDE SEQUENCE [LARGE SCALE GENOMIC DNA]</scope>
    <source>
        <strain evidence="5 6">ATCC 39140</strain>
        <strain evidence="4 7">DSM 13699</strain>
    </source>
</reference>
<sequence length="319" mass="35934">MPEPKEQYFSEQGINDWQLSDVVSELRQVRETWREEYFQGRYLDKRLLPSRTNISEITETLFKVLYPMRLGTSEIKKEGEGFYVGHLLAVSLDKLTEEAQLELHYQSAGKDIGVADIAEVAQQRIRQFASRLPAIRQRIDKDIFAAWQGDPSARSLDEILLCYPGIHAVIHYRLAHELYDLGLTLLARIITEKAHSETGIDIHPGAQIDSGFFIDHGTGVVIGETAIIGKRVRLYQAVTLGAKRFLTEDDGQLKKNYPRHPIIEDDVVIYAGATLLGRITIGARSSIGGNIWLTHDVPPDSNVRQAQARQNKFNDGDGI</sequence>
<evidence type="ECO:0000256" key="1">
    <source>
        <dbReference type="ARBA" id="ARBA00022605"/>
    </source>
</evidence>
<evidence type="ECO:0000256" key="2">
    <source>
        <dbReference type="ARBA" id="ARBA00022679"/>
    </source>
</evidence>
<evidence type="ECO:0000313" key="6">
    <source>
        <dbReference type="Proteomes" id="UP000195729"/>
    </source>
</evidence>
<protein>
    <submittedName>
        <fullName evidence="4">Serine acetyltransferase</fullName>
    </submittedName>
</protein>
<gene>
    <name evidence="4" type="ORF">A7K98_12385</name>
    <name evidence="5" type="ORF">A7K99_12380</name>
</gene>
<dbReference type="PANTHER" id="PTHR42811">
    <property type="entry name" value="SERINE ACETYLTRANSFERASE"/>
    <property type="match status" value="1"/>
</dbReference>
<proteinExistence type="predicted"/>
<evidence type="ECO:0000313" key="4">
    <source>
        <dbReference type="EMBL" id="ARU94495.1"/>
    </source>
</evidence>
<dbReference type="KEGG" id="tci:A7K98_12385"/>
<evidence type="ECO:0000313" key="7">
    <source>
        <dbReference type="Proteomes" id="UP000195814"/>
    </source>
</evidence>
<dbReference type="NCBIfam" id="NF041874">
    <property type="entry name" value="EPS_EpsC"/>
    <property type="match status" value="1"/>
</dbReference>
<organism evidence="4 7">
    <name type="scientific">Tatumella citrea</name>
    <name type="common">Pantoea citrea</name>
    <dbReference type="NCBI Taxonomy" id="53336"/>
    <lineage>
        <taxon>Bacteria</taxon>
        <taxon>Pseudomonadati</taxon>
        <taxon>Pseudomonadota</taxon>
        <taxon>Gammaproteobacteria</taxon>
        <taxon>Enterobacterales</taxon>
        <taxon>Erwiniaceae</taxon>
        <taxon>Tatumella</taxon>
    </lineage>
</organism>
<dbReference type="EMBL" id="CP015579">
    <property type="protein sequence ID" value="ARU94495.1"/>
    <property type="molecule type" value="Genomic_DNA"/>
</dbReference>
<dbReference type="OrthoDB" id="9801456at2"/>
<evidence type="ECO:0000256" key="3">
    <source>
        <dbReference type="ARBA" id="ARBA00023315"/>
    </source>
</evidence>
<dbReference type="Gene3D" id="1.10.3130.10">
    <property type="entry name" value="serine acetyltransferase, domain 1"/>
    <property type="match status" value="1"/>
</dbReference>
<dbReference type="InterPro" id="IPR045304">
    <property type="entry name" value="LbH_SAT"/>
</dbReference>
<dbReference type="GO" id="GO:0008652">
    <property type="term" value="P:amino acid biosynthetic process"/>
    <property type="evidence" value="ECO:0007669"/>
    <property type="project" value="UniProtKB-KW"/>
</dbReference>
<dbReference type="Proteomes" id="UP000195729">
    <property type="component" value="Chromosome"/>
</dbReference>
<dbReference type="InterPro" id="IPR053376">
    <property type="entry name" value="Serine_acetyltransferase"/>
</dbReference>